<evidence type="ECO:0000256" key="1">
    <source>
        <dbReference type="ARBA" id="ARBA00004606"/>
    </source>
</evidence>
<evidence type="ECO:0000256" key="14">
    <source>
        <dbReference type="SAM" id="Phobius"/>
    </source>
</evidence>
<dbReference type="Proteomes" id="UP000197138">
    <property type="component" value="Unassembled WGS sequence"/>
</dbReference>
<name>A0A218WWJ1_PUNGR</name>
<proteinExistence type="inferred from homology"/>
<evidence type="ECO:0000256" key="4">
    <source>
        <dbReference type="ARBA" id="ARBA00022676"/>
    </source>
</evidence>
<dbReference type="GO" id="GO:0016757">
    <property type="term" value="F:glycosyltransferase activity"/>
    <property type="evidence" value="ECO:0007669"/>
    <property type="project" value="UniProtKB-KW"/>
</dbReference>
<dbReference type="GO" id="GO:0016020">
    <property type="term" value="C:membrane"/>
    <property type="evidence" value="ECO:0007669"/>
    <property type="project" value="UniProtKB-SubCell"/>
</dbReference>
<evidence type="ECO:0000256" key="6">
    <source>
        <dbReference type="ARBA" id="ARBA00022692"/>
    </source>
</evidence>
<evidence type="ECO:0000256" key="9">
    <source>
        <dbReference type="ARBA" id="ARBA00023136"/>
    </source>
</evidence>
<keyword evidence="12" id="KW-0119">Carbohydrate metabolism</keyword>
<dbReference type="GO" id="GO:0005634">
    <property type="term" value="C:nucleus"/>
    <property type="evidence" value="ECO:0007669"/>
    <property type="project" value="TreeGrafter"/>
</dbReference>
<protein>
    <recommendedName>
        <fullName evidence="13">O-fucosyltransferase family protein</fullName>
    </recommendedName>
</protein>
<evidence type="ECO:0000256" key="13">
    <source>
        <dbReference type="ARBA" id="ARBA00030350"/>
    </source>
</evidence>
<keyword evidence="5" id="KW-0808">Transferase</keyword>
<evidence type="ECO:0000256" key="2">
    <source>
        <dbReference type="ARBA" id="ARBA00004881"/>
    </source>
</evidence>
<dbReference type="Pfam" id="PF10250">
    <property type="entry name" value="O-FucT"/>
    <property type="match status" value="1"/>
</dbReference>
<evidence type="ECO:0000256" key="8">
    <source>
        <dbReference type="ARBA" id="ARBA00022989"/>
    </source>
</evidence>
<comment type="subcellular location">
    <subcellularLocation>
        <location evidence="1">Membrane</location>
        <topology evidence="1">Single-pass type II membrane protein</topology>
    </subcellularLocation>
</comment>
<dbReference type="PANTHER" id="PTHR31741">
    <property type="entry name" value="OS02G0726500 PROTEIN-RELATED"/>
    <property type="match status" value="1"/>
</dbReference>
<dbReference type="AlphaFoldDB" id="A0A218WWJ1"/>
<dbReference type="InterPro" id="IPR019378">
    <property type="entry name" value="GDP-Fuc_O-FucTrfase"/>
</dbReference>
<keyword evidence="6 14" id="KW-0812">Transmembrane</keyword>
<keyword evidence="11" id="KW-0294">Fucose metabolism</keyword>
<dbReference type="EMBL" id="MTKT01003207">
    <property type="protein sequence ID" value="OWM76382.1"/>
    <property type="molecule type" value="Genomic_DNA"/>
</dbReference>
<gene>
    <name evidence="15" type="ORF">CDL15_Pgr028252</name>
</gene>
<dbReference type="GO" id="GO:0005737">
    <property type="term" value="C:cytoplasm"/>
    <property type="evidence" value="ECO:0007669"/>
    <property type="project" value="TreeGrafter"/>
</dbReference>
<dbReference type="PANTHER" id="PTHR31741:SF15">
    <property type="entry name" value="O-FUCOSYLTRANSFERASE 38"/>
    <property type="match status" value="1"/>
</dbReference>
<evidence type="ECO:0000313" key="15">
    <source>
        <dbReference type="EMBL" id="OWM76382.1"/>
    </source>
</evidence>
<comment type="similarity">
    <text evidence="3">Belongs to the glycosyltransferase GT106 family.</text>
</comment>
<evidence type="ECO:0000256" key="3">
    <source>
        <dbReference type="ARBA" id="ARBA00007737"/>
    </source>
</evidence>
<feature type="transmembrane region" description="Helical" evidence="14">
    <location>
        <begin position="21"/>
        <end position="42"/>
    </location>
</feature>
<evidence type="ECO:0000256" key="10">
    <source>
        <dbReference type="ARBA" id="ARBA00023180"/>
    </source>
</evidence>
<evidence type="ECO:0000256" key="12">
    <source>
        <dbReference type="ARBA" id="ARBA00023277"/>
    </source>
</evidence>
<reference evidence="16" key="1">
    <citation type="journal article" date="2017" name="Plant J.">
        <title>The pomegranate (Punica granatum L.) genome and the genomics of punicalagin biosynthesis.</title>
        <authorList>
            <person name="Qin G."/>
            <person name="Xu C."/>
            <person name="Ming R."/>
            <person name="Tang H."/>
            <person name="Guyot R."/>
            <person name="Kramer E.M."/>
            <person name="Hu Y."/>
            <person name="Yi X."/>
            <person name="Qi Y."/>
            <person name="Xu X."/>
            <person name="Gao Z."/>
            <person name="Pan H."/>
            <person name="Jian J."/>
            <person name="Tian Y."/>
            <person name="Yue Z."/>
            <person name="Xu Y."/>
        </authorList>
    </citation>
    <scope>NUCLEOTIDE SEQUENCE [LARGE SCALE GENOMIC DNA]</scope>
    <source>
        <strain evidence="16">cv. Dabenzi</strain>
    </source>
</reference>
<evidence type="ECO:0000313" key="16">
    <source>
        <dbReference type="Proteomes" id="UP000197138"/>
    </source>
</evidence>
<keyword evidence="7" id="KW-0735">Signal-anchor</keyword>
<comment type="caution">
    <text evidence="15">The sequence shown here is derived from an EMBL/GenBank/DDBJ whole genome shotgun (WGS) entry which is preliminary data.</text>
</comment>
<organism evidence="15 16">
    <name type="scientific">Punica granatum</name>
    <name type="common">Pomegranate</name>
    <dbReference type="NCBI Taxonomy" id="22663"/>
    <lineage>
        <taxon>Eukaryota</taxon>
        <taxon>Viridiplantae</taxon>
        <taxon>Streptophyta</taxon>
        <taxon>Embryophyta</taxon>
        <taxon>Tracheophyta</taxon>
        <taxon>Spermatophyta</taxon>
        <taxon>Magnoliopsida</taxon>
        <taxon>eudicotyledons</taxon>
        <taxon>Gunneridae</taxon>
        <taxon>Pentapetalae</taxon>
        <taxon>rosids</taxon>
        <taxon>malvids</taxon>
        <taxon>Myrtales</taxon>
        <taxon>Lythraceae</taxon>
        <taxon>Punica</taxon>
    </lineage>
</organism>
<keyword evidence="10" id="KW-0325">Glycoprotein</keyword>
<evidence type="ECO:0000256" key="5">
    <source>
        <dbReference type="ARBA" id="ARBA00022679"/>
    </source>
</evidence>
<keyword evidence="4" id="KW-0328">Glycosyltransferase</keyword>
<comment type="pathway">
    <text evidence="2">Glycan metabolism.</text>
</comment>
<accession>A0A218WWJ1</accession>
<keyword evidence="8 14" id="KW-1133">Transmembrane helix</keyword>
<keyword evidence="9 14" id="KW-0472">Membrane</keyword>
<evidence type="ECO:0000256" key="7">
    <source>
        <dbReference type="ARBA" id="ARBA00022968"/>
    </source>
</evidence>
<evidence type="ECO:0000256" key="11">
    <source>
        <dbReference type="ARBA" id="ARBA00023253"/>
    </source>
</evidence>
<sequence>MVNGRGAFQFHSRRAKLSRKLRSIAIYLALLVTFFLFTLIYISRKGLEGDGQQGTASDEIRSERVPEHEDVLHSEVHMKDQQLWGTPFSFGLHPCVKPTSKYKAAQETDRYLTVRSNGGLNQMRTGISDMVAVARIMNATLIIPQLDRRSFWKDSSSFADIFDEAHFIKSLEGDVRVMKELPVGLESIPHARRHFGSWSSMGYYEEMSHLFKDYQVIHAPKSDSRLANNDLPLDIQRLRCRALYHALRFSPPIESLGKVLSRA</sequence>
<dbReference type="GO" id="GO:0006004">
    <property type="term" value="P:fucose metabolic process"/>
    <property type="evidence" value="ECO:0007669"/>
    <property type="project" value="UniProtKB-KW"/>
</dbReference>